<dbReference type="Proteomes" id="UP000318720">
    <property type="component" value="Unassembled WGS sequence"/>
</dbReference>
<dbReference type="PANTHER" id="PTHR43214">
    <property type="entry name" value="TWO-COMPONENT RESPONSE REGULATOR"/>
    <property type="match status" value="1"/>
</dbReference>
<comment type="caution">
    <text evidence="3">The sequence shown here is derived from an EMBL/GenBank/DDBJ whole genome shotgun (WGS) entry which is preliminary data.</text>
</comment>
<evidence type="ECO:0000313" key="4">
    <source>
        <dbReference type="Proteomes" id="UP000318720"/>
    </source>
</evidence>
<dbReference type="InterPro" id="IPR039420">
    <property type="entry name" value="WalR-like"/>
</dbReference>
<name>A0AAE8W6Y9_9ACTN</name>
<sequence>MYGENHPTVKNAGLGTGFGGPVGLAQLERSALRELTPREREVLSVLSIAEGNRALARRLGIAERTVKAHLTSITRKLGLRNRMEATLLSVQWADELRPSGKSPERT</sequence>
<evidence type="ECO:0000313" key="3">
    <source>
        <dbReference type="EMBL" id="TQE38995.1"/>
    </source>
</evidence>
<reference evidence="3 4" key="1">
    <citation type="submission" date="2019-03" db="EMBL/GenBank/DDBJ databases">
        <title>Comparative genomic analyses of the sweetpotato soil rot pathogen, Streptomyces ipomoeae.</title>
        <authorList>
            <person name="Ruschel Soares N."/>
            <person name="Badger J.H."/>
            <person name="Huguet-Tapia J.C."/>
            <person name="Clark C.A."/>
            <person name="Pettis G.S."/>
        </authorList>
    </citation>
    <scope>NUCLEOTIDE SEQUENCE [LARGE SCALE GENOMIC DNA]</scope>
    <source>
        <strain evidence="3 4">88-35</strain>
    </source>
</reference>
<dbReference type="AlphaFoldDB" id="A0AAE8W6Y9"/>
<dbReference type="PRINTS" id="PR00038">
    <property type="entry name" value="HTHLUXR"/>
</dbReference>
<dbReference type="SUPFAM" id="SSF46894">
    <property type="entry name" value="C-terminal effector domain of the bipartite response regulators"/>
    <property type="match status" value="1"/>
</dbReference>
<organism evidence="3 4">
    <name type="scientific">Streptomyces ipomoeae</name>
    <dbReference type="NCBI Taxonomy" id="103232"/>
    <lineage>
        <taxon>Bacteria</taxon>
        <taxon>Bacillati</taxon>
        <taxon>Actinomycetota</taxon>
        <taxon>Actinomycetes</taxon>
        <taxon>Kitasatosporales</taxon>
        <taxon>Streptomycetaceae</taxon>
        <taxon>Streptomyces</taxon>
    </lineage>
</organism>
<evidence type="ECO:0000259" key="2">
    <source>
        <dbReference type="PROSITE" id="PS50043"/>
    </source>
</evidence>
<dbReference type="Gene3D" id="1.10.10.10">
    <property type="entry name" value="Winged helix-like DNA-binding domain superfamily/Winged helix DNA-binding domain"/>
    <property type="match status" value="1"/>
</dbReference>
<dbReference type="Pfam" id="PF00196">
    <property type="entry name" value="GerE"/>
    <property type="match status" value="1"/>
</dbReference>
<dbReference type="InterPro" id="IPR036388">
    <property type="entry name" value="WH-like_DNA-bd_sf"/>
</dbReference>
<evidence type="ECO:0000256" key="1">
    <source>
        <dbReference type="ARBA" id="ARBA00023125"/>
    </source>
</evidence>
<accession>A0AAE8W6Y9</accession>
<gene>
    <name evidence="3" type="ORF">Sipo8835_03205</name>
</gene>
<feature type="domain" description="HTH luxR-type" evidence="2">
    <location>
        <begin position="28"/>
        <end position="93"/>
    </location>
</feature>
<keyword evidence="1" id="KW-0238">DNA-binding</keyword>
<protein>
    <submittedName>
        <fullName evidence="3">Response regulator transcription factor</fullName>
    </submittedName>
</protein>
<dbReference type="GO" id="GO:0003677">
    <property type="term" value="F:DNA binding"/>
    <property type="evidence" value="ECO:0007669"/>
    <property type="project" value="UniProtKB-KW"/>
</dbReference>
<dbReference type="RefSeq" id="WP_100244068.1">
    <property type="nucleotide sequence ID" value="NZ_SPAZ01000033.1"/>
</dbReference>
<dbReference type="PROSITE" id="PS50043">
    <property type="entry name" value="HTH_LUXR_2"/>
    <property type="match status" value="1"/>
</dbReference>
<dbReference type="SMART" id="SM00421">
    <property type="entry name" value="HTH_LUXR"/>
    <property type="match status" value="1"/>
</dbReference>
<proteinExistence type="predicted"/>
<dbReference type="PANTHER" id="PTHR43214:SF42">
    <property type="entry name" value="TRANSCRIPTIONAL REGULATORY PROTEIN DESR"/>
    <property type="match status" value="1"/>
</dbReference>
<dbReference type="EMBL" id="SPAZ01000033">
    <property type="protein sequence ID" value="TQE38995.1"/>
    <property type="molecule type" value="Genomic_DNA"/>
</dbReference>
<dbReference type="InterPro" id="IPR000792">
    <property type="entry name" value="Tscrpt_reg_LuxR_C"/>
</dbReference>
<dbReference type="GO" id="GO:0006355">
    <property type="term" value="P:regulation of DNA-templated transcription"/>
    <property type="evidence" value="ECO:0007669"/>
    <property type="project" value="InterPro"/>
</dbReference>
<dbReference type="InterPro" id="IPR016032">
    <property type="entry name" value="Sig_transdc_resp-reg_C-effctor"/>
</dbReference>
<dbReference type="CDD" id="cd06170">
    <property type="entry name" value="LuxR_C_like"/>
    <property type="match status" value="1"/>
</dbReference>